<evidence type="ECO:0000313" key="2">
    <source>
        <dbReference type="Proteomes" id="UP000078200"/>
    </source>
</evidence>
<proteinExistence type="predicted"/>
<accession>A0A1A9UM97</accession>
<dbReference type="VEuPathDB" id="VectorBase:GAUT009124"/>
<protein>
    <submittedName>
        <fullName evidence="1">Uncharacterized protein</fullName>
    </submittedName>
</protein>
<name>A0A1A9UM97_GLOAU</name>
<dbReference type="AlphaFoldDB" id="A0A1A9UM97"/>
<keyword evidence="2" id="KW-1185">Reference proteome</keyword>
<dbReference type="EnsemblMetazoa" id="GAUT009124-RA">
    <property type="protein sequence ID" value="GAUT009124-PA"/>
    <property type="gene ID" value="GAUT009124"/>
</dbReference>
<evidence type="ECO:0000313" key="1">
    <source>
        <dbReference type="EnsemblMetazoa" id="GAUT009124-PA"/>
    </source>
</evidence>
<sequence length="140" mass="16645">MADIKRTDEQLLNKLSTPPTFQRDIVCFDFVTIYMCIVRIVTHILYYSVGHIYSRHPLHYSLAKEKDFEHKSCKTAYFESPRYVSSTKRFQHELGTNFCSQVLWNTFYEREANITKLYSSRPESCKSFILIDYFGQITKE</sequence>
<reference evidence="1" key="1">
    <citation type="submission" date="2020-05" db="UniProtKB">
        <authorList>
            <consortium name="EnsemblMetazoa"/>
        </authorList>
    </citation>
    <scope>IDENTIFICATION</scope>
    <source>
        <strain evidence="1">TTRI</strain>
    </source>
</reference>
<dbReference type="Proteomes" id="UP000078200">
    <property type="component" value="Unassembled WGS sequence"/>
</dbReference>
<organism evidence="1 2">
    <name type="scientific">Glossina austeni</name>
    <name type="common">Savannah tsetse fly</name>
    <dbReference type="NCBI Taxonomy" id="7395"/>
    <lineage>
        <taxon>Eukaryota</taxon>
        <taxon>Metazoa</taxon>
        <taxon>Ecdysozoa</taxon>
        <taxon>Arthropoda</taxon>
        <taxon>Hexapoda</taxon>
        <taxon>Insecta</taxon>
        <taxon>Pterygota</taxon>
        <taxon>Neoptera</taxon>
        <taxon>Endopterygota</taxon>
        <taxon>Diptera</taxon>
        <taxon>Brachycera</taxon>
        <taxon>Muscomorpha</taxon>
        <taxon>Hippoboscoidea</taxon>
        <taxon>Glossinidae</taxon>
        <taxon>Glossina</taxon>
    </lineage>
</organism>